<evidence type="ECO:0000313" key="2">
    <source>
        <dbReference type="EMBL" id="KXS95416.1"/>
    </source>
</evidence>
<gene>
    <name evidence="2" type="ORF">AC578_6764</name>
</gene>
<accession>A0A139GYY3</accession>
<keyword evidence="1" id="KW-0732">Signal</keyword>
<dbReference type="EMBL" id="LFZN01000217">
    <property type="protein sequence ID" value="KXS95416.1"/>
    <property type="molecule type" value="Genomic_DNA"/>
</dbReference>
<evidence type="ECO:0000256" key="1">
    <source>
        <dbReference type="SAM" id="SignalP"/>
    </source>
</evidence>
<comment type="caution">
    <text evidence="2">The sequence shown here is derived from an EMBL/GenBank/DDBJ whole genome shotgun (WGS) entry which is preliminary data.</text>
</comment>
<sequence length="72" mass="7568">MVHLNKAFAGLLVLASTVYAAGNNCPEGLWQCKYADGGHCCVMGLVTAQKIVLEVPNGLLSALLVERHLSGT</sequence>
<reference evidence="2 3" key="1">
    <citation type="submission" date="2015-07" db="EMBL/GenBank/DDBJ databases">
        <title>Comparative genomics of the Sigatoka disease complex on banana suggests a link between parallel evolutionary changes in Pseudocercospora fijiensis and Pseudocercospora eumusae and increased virulence on the banana host.</title>
        <authorList>
            <person name="Chang T.-C."/>
            <person name="Salvucci A."/>
            <person name="Crous P.W."/>
            <person name="Stergiopoulos I."/>
        </authorList>
    </citation>
    <scope>NUCLEOTIDE SEQUENCE [LARGE SCALE GENOMIC DNA]</scope>
    <source>
        <strain evidence="2 3">CBS 114824</strain>
    </source>
</reference>
<feature type="signal peptide" evidence="1">
    <location>
        <begin position="1"/>
        <end position="20"/>
    </location>
</feature>
<evidence type="ECO:0008006" key="4">
    <source>
        <dbReference type="Google" id="ProtNLM"/>
    </source>
</evidence>
<name>A0A139GYY3_9PEZI</name>
<evidence type="ECO:0000313" key="3">
    <source>
        <dbReference type="Proteomes" id="UP000070133"/>
    </source>
</evidence>
<protein>
    <recommendedName>
        <fullName evidence="4">Hydrophobin</fullName>
    </recommendedName>
</protein>
<organism evidence="2 3">
    <name type="scientific">Pseudocercospora eumusae</name>
    <dbReference type="NCBI Taxonomy" id="321146"/>
    <lineage>
        <taxon>Eukaryota</taxon>
        <taxon>Fungi</taxon>
        <taxon>Dikarya</taxon>
        <taxon>Ascomycota</taxon>
        <taxon>Pezizomycotina</taxon>
        <taxon>Dothideomycetes</taxon>
        <taxon>Dothideomycetidae</taxon>
        <taxon>Mycosphaerellales</taxon>
        <taxon>Mycosphaerellaceae</taxon>
        <taxon>Pseudocercospora</taxon>
    </lineage>
</organism>
<keyword evidence="3" id="KW-1185">Reference proteome</keyword>
<dbReference type="AlphaFoldDB" id="A0A139GYY3"/>
<dbReference type="Proteomes" id="UP000070133">
    <property type="component" value="Unassembled WGS sequence"/>
</dbReference>
<feature type="non-terminal residue" evidence="2">
    <location>
        <position position="72"/>
    </location>
</feature>
<proteinExistence type="predicted"/>
<dbReference type="OrthoDB" id="4955186at2759"/>
<feature type="chain" id="PRO_5007806268" description="Hydrophobin" evidence="1">
    <location>
        <begin position="21"/>
        <end position="72"/>
    </location>
</feature>